<comment type="similarity">
    <text evidence="3 15">Belongs to the anthranilate synthase component I family.</text>
</comment>
<evidence type="ECO:0000256" key="5">
    <source>
        <dbReference type="ARBA" id="ARBA00012266"/>
    </source>
</evidence>
<dbReference type="Proteomes" id="UP001597046">
    <property type="component" value="Unassembled WGS sequence"/>
</dbReference>
<protein>
    <recommendedName>
        <fullName evidence="6 15">Anthranilate synthase component 1</fullName>
        <ecNumber evidence="5 15">4.1.3.27</ecNumber>
    </recommendedName>
</protein>
<comment type="pathway">
    <text evidence="2 15">Amino-acid biosynthesis; L-tryptophan biosynthesis; L-tryptophan from chorismate: step 1/5.</text>
</comment>
<proteinExistence type="inferred from homology"/>
<evidence type="ECO:0000256" key="14">
    <source>
        <dbReference type="ARBA" id="ARBA00047683"/>
    </source>
</evidence>
<dbReference type="GO" id="GO:0004049">
    <property type="term" value="F:anthranilate synthase activity"/>
    <property type="evidence" value="ECO:0007669"/>
    <property type="project" value="UniProtKB-EC"/>
</dbReference>
<dbReference type="NCBIfam" id="NF010086">
    <property type="entry name" value="PRK13571.1"/>
    <property type="match status" value="1"/>
</dbReference>
<name>A0ABW3MWA1_9MICO</name>
<keyword evidence="11 15" id="KW-0057">Aromatic amino acid biosynthesis</keyword>
<dbReference type="PANTHER" id="PTHR11236">
    <property type="entry name" value="AMINOBENZOATE/ANTHRANILATE SYNTHASE"/>
    <property type="match status" value="1"/>
</dbReference>
<comment type="catalytic activity">
    <reaction evidence="14 15">
        <text>chorismate + L-glutamine = anthranilate + pyruvate + L-glutamate + H(+)</text>
        <dbReference type="Rhea" id="RHEA:21732"/>
        <dbReference type="ChEBI" id="CHEBI:15361"/>
        <dbReference type="ChEBI" id="CHEBI:15378"/>
        <dbReference type="ChEBI" id="CHEBI:16567"/>
        <dbReference type="ChEBI" id="CHEBI:29748"/>
        <dbReference type="ChEBI" id="CHEBI:29985"/>
        <dbReference type="ChEBI" id="CHEBI:58359"/>
        <dbReference type="EC" id="4.1.3.27"/>
    </reaction>
</comment>
<evidence type="ECO:0000259" key="16">
    <source>
        <dbReference type="Pfam" id="PF00425"/>
    </source>
</evidence>
<keyword evidence="9 15" id="KW-0822">Tryptophan biosynthesis</keyword>
<evidence type="ECO:0000256" key="8">
    <source>
        <dbReference type="ARBA" id="ARBA00022723"/>
    </source>
</evidence>
<comment type="caution">
    <text evidence="18">The sequence shown here is derived from an EMBL/GenBank/DDBJ whole genome shotgun (WGS) entry which is preliminary data.</text>
</comment>
<keyword evidence="12 15" id="KW-0456">Lyase</keyword>
<dbReference type="InterPro" id="IPR005256">
    <property type="entry name" value="Anth_synth_I_PabB"/>
</dbReference>
<evidence type="ECO:0000259" key="17">
    <source>
        <dbReference type="Pfam" id="PF04715"/>
    </source>
</evidence>
<organism evidence="18 19">
    <name type="scientific">Terrabacter terrigena</name>
    <dbReference type="NCBI Taxonomy" id="574718"/>
    <lineage>
        <taxon>Bacteria</taxon>
        <taxon>Bacillati</taxon>
        <taxon>Actinomycetota</taxon>
        <taxon>Actinomycetes</taxon>
        <taxon>Micrococcales</taxon>
        <taxon>Intrasporangiaceae</taxon>
        <taxon>Terrabacter</taxon>
    </lineage>
</organism>
<keyword evidence="7 15" id="KW-0028">Amino-acid biosynthesis</keyword>
<dbReference type="PRINTS" id="PR00095">
    <property type="entry name" value="ANTSNTHASEI"/>
</dbReference>
<dbReference type="RefSeq" id="WP_386052730.1">
    <property type="nucleotide sequence ID" value="NZ_JBHTKH010000006.1"/>
</dbReference>
<evidence type="ECO:0000313" key="18">
    <source>
        <dbReference type="EMBL" id="MFD1054825.1"/>
    </source>
</evidence>
<comment type="function">
    <text evidence="13 15">Part of a heterotetrameric complex that catalyzes the two-step biosynthesis of anthranilate, an intermediate in the biosynthesis of L-tryptophan. In the first step, the glutamine-binding beta subunit (TrpG) of anthranilate synthase (AS) provides the glutamine amidotransferase activity which generates ammonia as a substrate that, along with chorismate, is used in the second step, catalyzed by the large alpha subunit of AS (TrpE) to produce anthranilate. In the absence of TrpG, TrpE can synthesize anthranilate directly from chorismate and high concentrations of ammonia.</text>
</comment>
<reference evidence="19" key="1">
    <citation type="journal article" date="2019" name="Int. J. Syst. Evol. Microbiol.">
        <title>The Global Catalogue of Microorganisms (GCM) 10K type strain sequencing project: providing services to taxonomists for standard genome sequencing and annotation.</title>
        <authorList>
            <consortium name="The Broad Institute Genomics Platform"/>
            <consortium name="The Broad Institute Genome Sequencing Center for Infectious Disease"/>
            <person name="Wu L."/>
            <person name="Ma J."/>
        </authorList>
    </citation>
    <scope>NUCLEOTIDE SEQUENCE [LARGE SCALE GENOMIC DNA]</scope>
    <source>
        <strain evidence="19">CCUG 57508</strain>
    </source>
</reference>
<evidence type="ECO:0000256" key="3">
    <source>
        <dbReference type="ARBA" id="ARBA00009562"/>
    </source>
</evidence>
<dbReference type="InterPro" id="IPR015890">
    <property type="entry name" value="Chorismate_C"/>
</dbReference>
<sequence>MPDSNTSLAAAPAPHADLAWGRTWPSLEVFTELALEHRRVIPVVRRVLADAETPVGVYRKLAKDAPGTFLLESAEHGGVWSRYSIVGARSAATLTERDGAAHWIGDPPVGLPVDGDPTAAIRDTVAALATPRTPGLPPLTGGLVGAITYDAVRHWEKVPDGGRDDLGLPEVAMMLATDLAVFDHSDGSLLLVANAVNHDATDERIEDAWADAVARLDRMTDELAAPAPSTVATIEPLSSEPTSSHTRAAFEDMVEEAKEAIRGGEAFQIVVSQRFTVPCAADSLDVYRALRVSNPSPYMYLLRLPHPDGSSYDIVGSSPEALIKVTGRQAITHPIAGSRPRGKSPDHDAHLAEELLGDAKERAEHLMLVDLARNDLQRICRAGTVDTVDFMSVRRYSHIMHIESTVVGDLRDDQSAYDALVATFPAGTLSGAPKPRAMALIDDYEGLRRGLYGGVVGYLDFSGDLDMAIAIRTALIKDGRAHVQAGAGIVADSVPHLEYEETINKAAAALRAVAAAGGLRPLGNHRA</sequence>
<dbReference type="SUPFAM" id="SSF56322">
    <property type="entry name" value="ADC synthase"/>
    <property type="match status" value="1"/>
</dbReference>
<dbReference type="InterPro" id="IPR006805">
    <property type="entry name" value="Anth_synth_I_N"/>
</dbReference>
<keyword evidence="19" id="KW-1185">Reference proteome</keyword>
<dbReference type="InterPro" id="IPR019999">
    <property type="entry name" value="Anth_synth_I-like"/>
</dbReference>
<dbReference type="NCBIfam" id="TIGR00564">
    <property type="entry name" value="trpE_most"/>
    <property type="match status" value="1"/>
</dbReference>
<evidence type="ECO:0000256" key="13">
    <source>
        <dbReference type="ARBA" id="ARBA00025634"/>
    </source>
</evidence>
<dbReference type="Gene3D" id="3.60.120.10">
    <property type="entry name" value="Anthranilate synthase"/>
    <property type="match status" value="1"/>
</dbReference>
<evidence type="ECO:0000256" key="2">
    <source>
        <dbReference type="ARBA" id="ARBA00004873"/>
    </source>
</evidence>
<keyword evidence="8 15" id="KW-0479">Metal-binding</keyword>
<evidence type="ECO:0000256" key="15">
    <source>
        <dbReference type="RuleBase" id="RU364045"/>
    </source>
</evidence>
<dbReference type="Pfam" id="PF00425">
    <property type="entry name" value="Chorismate_bind"/>
    <property type="match status" value="1"/>
</dbReference>
<comment type="cofactor">
    <cofactor evidence="1 15">
        <name>Mg(2+)</name>
        <dbReference type="ChEBI" id="CHEBI:18420"/>
    </cofactor>
</comment>
<feature type="domain" description="Anthranilate synthase component I N-terminal" evidence="17">
    <location>
        <begin position="50"/>
        <end position="190"/>
    </location>
</feature>
<gene>
    <name evidence="15" type="primary">trpE</name>
    <name evidence="18" type="ORF">ACFQ2V_10955</name>
</gene>
<dbReference type="InterPro" id="IPR005801">
    <property type="entry name" value="ADC_synthase"/>
</dbReference>
<evidence type="ECO:0000256" key="9">
    <source>
        <dbReference type="ARBA" id="ARBA00022822"/>
    </source>
</evidence>
<accession>A0ABW3MWA1</accession>
<evidence type="ECO:0000256" key="4">
    <source>
        <dbReference type="ARBA" id="ARBA00011575"/>
    </source>
</evidence>
<evidence type="ECO:0000256" key="6">
    <source>
        <dbReference type="ARBA" id="ARBA00020653"/>
    </source>
</evidence>
<evidence type="ECO:0000256" key="7">
    <source>
        <dbReference type="ARBA" id="ARBA00022605"/>
    </source>
</evidence>
<dbReference type="EMBL" id="JBHTKH010000006">
    <property type="protein sequence ID" value="MFD1054825.1"/>
    <property type="molecule type" value="Genomic_DNA"/>
</dbReference>
<dbReference type="EC" id="4.1.3.27" evidence="5 15"/>
<dbReference type="PANTHER" id="PTHR11236:SF46">
    <property type="entry name" value="ANTHRANILATE SYNTHASE COMPONENT 1"/>
    <property type="match status" value="1"/>
</dbReference>
<dbReference type="Pfam" id="PF04715">
    <property type="entry name" value="Anth_synt_I_N"/>
    <property type="match status" value="1"/>
</dbReference>
<feature type="domain" description="Chorismate-utilising enzyme C-terminal" evidence="16">
    <location>
        <begin position="247"/>
        <end position="505"/>
    </location>
</feature>
<evidence type="ECO:0000256" key="10">
    <source>
        <dbReference type="ARBA" id="ARBA00022842"/>
    </source>
</evidence>
<evidence type="ECO:0000256" key="11">
    <source>
        <dbReference type="ARBA" id="ARBA00023141"/>
    </source>
</evidence>
<evidence type="ECO:0000256" key="1">
    <source>
        <dbReference type="ARBA" id="ARBA00001946"/>
    </source>
</evidence>
<keyword evidence="10 15" id="KW-0460">Magnesium</keyword>
<evidence type="ECO:0000256" key="12">
    <source>
        <dbReference type="ARBA" id="ARBA00023239"/>
    </source>
</evidence>
<evidence type="ECO:0000313" key="19">
    <source>
        <dbReference type="Proteomes" id="UP001597046"/>
    </source>
</evidence>
<comment type="subunit">
    <text evidence="4 15">Heterotetramer consisting of two non-identical subunits: a beta subunit (TrpG) and a large alpha subunit (TrpE).</text>
</comment>